<dbReference type="InterPro" id="IPR013332">
    <property type="entry name" value="KPR_N"/>
</dbReference>
<dbReference type="OrthoDB" id="9793586at2"/>
<evidence type="ECO:0000313" key="8">
    <source>
        <dbReference type="Proteomes" id="UP000547973"/>
    </source>
</evidence>
<comment type="catalytic activity">
    <reaction evidence="4">
        <text>(R)-pantoate + NADP(+) = 2-dehydropantoate + NADPH + H(+)</text>
        <dbReference type="Rhea" id="RHEA:16233"/>
        <dbReference type="ChEBI" id="CHEBI:11561"/>
        <dbReference type="ChEBI" id="CHEBI:15378"/>
        <dbReference type="ChEBI" id="CHEBI:15980"/>
        <dbReference type="ChEBI" id="CHEBI:57783"/>
        <dbReference type="ChEBI" id="CHEBI:58349"/>
        <dbReference type="EC" id="1.1.1.169"/>
    </reaction>
</comment>
<feature type="domain" description="Ketopantoate reductase N-terminal" evidence="5">
    <location>
        <begin position="6"/>
        <end position="154"/>
    </location>
</feature>
<dbReference type="InterPro" id="IPR036291">
    <property type="entry name" value="NAD(P)-bd_dom_sf"/>
</dbReference>
<keyword evidence="3 4" id="KW-0560">Oxidoreductase</keyword>
<dbReference type="EMBL" id="JACBZO010000001">
    <property type="protein sequence ID" value="NYI40223.1"/>
    <property type="molecule type" value="Genomic_DNA"/>
</dbReference>
<keyword evidence="2 4" id="KW-0521">NADP</keyword>
<dbReference type="PANTHER" id="PTHR21708">
    <property type="entry name" value="PROBABLE 2-DEHYDROPANTOATE 2-REDUCTASE"/>
    <property type="match status" value="1"/>
</dbReference>
<dbReference type="InterPro" id="IPR008927">
    <property type="entry name" value="6-PGluconate_DH-like_C_sf"/>
</dbReference>
<dbReference type="GO" id="GO:0005737">
    <property type="term" value="C:cytoplasm"/>
    <property type="evidence" value="ECO:0007669"/>
    <property type="project" value="TreeGrafter"/>
</dbReference>
<keyword evidence="8" id="KW-1185">Reference proteome</keyword>
<evidence type="ECO:0000313" key="7">
    <source>
        <dbReference type="EMBL" id="NYI40223.1"/>
    </source>
</evidence>
<evidence type="ECO:0000259" key="5">
    <source>
        <dbReference type="Pfam" id="PF02558"/>
    </source>
</evidence>
<dbReference type="Proteomes" id="UP000547973">
    <property type="component" value="Unassembled WGS sequence"/>
</dbReference>
<organism evidence="7 8">
    <name type="scientific">Demequina lutea</name>
    <dbReference type="NCBI Taxonomy" id="431489"/>
    <lineage>
        <taxon>Bacteria</taxon>
        <taxon>Bacillati</taxon>
        <taxon>Actinomycetota</taxon>
        <taxon>Actinomycetes</taxon>
        <taxon>Micrococcales</taxon>
        <taxon>Demequinaceae</taxon>
        <taxon>Demequina</taxon>
    </lineage>
</organism>
<keyword evidence="4" id="KW-0566">Pantothenate biosynthesis</keyword>
<evidence type="ECO:0000256" key="3">
    <source>
        <dbReference type="ARBA" id="ARBA00023002"/>
    </source>
</evidence>
<dbReference type="Gene3D" id="3.40.50.720">
    <property type="entry name" value="NAD(P)-binding Rossmann-like Domain"/>
    <property type="match status" value="1"/>
</dbReference>
<dbReference type="SUPFAM" id="SSF51735">
    <property type="entry name" value="NAD(P)-binding Rossmann-fold domains"/>
    <property type="match status" value="1"/>
</dbReference>
<evidence type="ECO:0000256" key="1">
    <source>
        <dbReference type="ARBA" id="ARBA00007870"/>
    </source>
</evidence>
<comment type="similarity">
    <text evidence="1 4">Belongs to the ketopantoate reductase family.</text>
</comment>
<dbReference type="GO" id="GO:0015940">
    <property type="term" value="P:pantothenate biosynthetic process"/>
    <property type="evidence" value="ECO:0007669"/>
    <property type="project" value="UniProtKB-UniPathway"/>
</dbReference>
<comment type="function">
    <text evidence="4">Catalyzes the NADPH-dependent reduction of ketopantoate into pantoic acid.</text>
</comment>
<comment type="pathway">
    <text evidence="4">Cofactor biosynthesis; (R)-pantothenate biosynthesis; (R)-pantoate from 3-methyl-2-oxobutanoate: step 2/2.</text>
</comment>
<dbReference type="SUPFAM" id="SSF48179">
    <property type="entry name" value="6-phosphogluconate dehydrogenase C-terminal domain-like"/>
    <property type="match status" value="1"/>
</dbReference>
<dbReference type="UniPathway" id="UPA00028">
    <property type="reaction ID" value="UER00004"/>
</dbReference>
<dbReference type="AlphaFoldDB" id="A0A7Y9Z9P4"/>
<dbReference type="Gene3D" id="1.10.1040.10">
    <property type="entry name" value="N-(1-d-carboxylethyl)-l-norvaline Dehydrogenase, domain 2"/>
    <property type="match status" value="1"/>
</dbReference>
<dbReference type="Pfam" id="PF08546">
    <property type="entry name" value="ApbA_C"/>
    <property type="match status" value="1"/>
</dbReference>
<dbReference type="InterPro" id="IPR003710">
    <property type="entry name" value="ApbA"/>
</dbReference>
<dbReference type="InterPro" id="IPR013752">
    <property type="entry name" value="KPA_reductase"/>
</dbReference>
<dbReference type="NCBIfam" id="TIGR00745">
    <property type="entry name" value="apbA_panE"/>
    <property type="match status" value="1"/>
</dbReference>
<dbReference type="Pfam" id="PF02558">
    <property type="entry name" value="ApbA"/>
    <property type="match status" value="1"/>
</dbReference>
<feature type="domain" description="Ketopantoate reductase C-terminal" evidence="6">
    <location>
        <begin position="184"/>
        <end position="323"/>
    </location>
</feature>
<proteinExistence type="inferred from homology"/>
<dbReference type="PANTHER" id="PTHR21708:SF26">
    <property type="entry name" value="2-DEHYDROPANTOATE 2-REDUCTASE"/>
    <property type="match status" value="1"/>
</dbReference>
<name>A0A7Y9Z9P4_9MICO</name>
<protein>
    <recommendedName>
        <fullName evidence="4">2-dehydropantoate 2-reductase</fullName>
        <ecNumber evidence="4">1.1.1.169</ecNumber>
    </recommendedName>
    <alternativeName>
        <fullName evidence="4">Ketopantoate reductase</fullName>
    </alternativeName>
</protein>
<gene>
    <name evidence="7" type="ORF">BKA03_000342</name>
</gene>
<dbReference type="RefSeq" id="WP_062074793.1">
    <property type="nucleotide sequence ID" value="NZ_BBRC01000004.1"/>
</dbReference>
<dbReference type="EC" id="1.1.1.169" evidence="4"/>
<comment type="caution">
    <text evidence="7">The sequence shown here is derived from an EMBL/GenBank/DDBJ whole genome shotgun (WGS) entry which is preliminary data.</text>
</comment>
<reference evidence="7 8" key="1">
    <citation type="submission" date="2020-07" db="EMBL/GenBank/DDBJ databases">
        <title>Sequencing the genomes of 1000 actinobacteria strains.</title>
        <authorList>
            <person name="Klenk H.-P."/>
        </authorList>
    </citation>
    <scope>NUCLEOTIDE SEQUENCE [LARGE SCALE GENOMIC DNA]</scope>
    <source>
        <strain evidence="7 8">DSM 19970</strain>
    </source>
</reference>
<evidence type="ECO:0000259" key="6">
    <source>
        <dbReference type="Pfam" id="PF08546"/>
    </source>
</evidence>
<evidence type="ECO:0000256" key="4">
    <source>
        <dbReference type="RuleBase" id="RU362068"/>
    </source>
</evidence>
<dbReference type="InterPro" id="IPR013328">
    <property type="entry name" value="6PGD_dom2"/>
</dbReference>
<dbReference type="GO" id="GO:0008677">
    <property type="term" value="F:2-dehydropantoate 2-reductase activity"/>
    <property type="evidence" value="ECO:0007669"/>
    <property type="project" value="UniProtKB-EC"/>
</dbReference>
<dbReference type="InterPro" id="IPR051402">
    <property type="entry name" value="KPR-Related"/>
</dbReference>
<evidence type="ECO:0000256" key="2">
    <source>
        <dbReference type="ARBA" id="ARBA00022857"/>
    </source>
</evidence>
<accession>A0A7Y9Z9P4</accession>
<sequence length="344" mass="36751">MRAQKIAVLGSGANGASIGADLIRDGLDVTLIEQWPAHVEAMRANGLTIEMPETSLHVEPRTMHLCEVATLKDKFDVVLLVMKAYDSRWASQLIAPYLAEDGVIAGVQNGMATQAIADVVGTERTMGTVIEISSTMYEPGIVQRHSGPARSWFAVGALGPEARRHEQRVGELLAHSGTVAYVDDIQSTKWMKLVSNSSVLVTTAILGLPMLDALAVDGMRSLMVGAGREALATGAALGHPVLPIFGLTPDEVSRRDEVVDTLLDKLYAGFVLPHATTTVLQDWTKGRHSEVDDLNGRVVAEGARAGVPTPVNSAVVEVARRIERGELAPAVENVALLQSLAFQK</sequence>